<dbReference type="PANTHER" id="PTHR48061:SF46">
    <property type="entry name" value="LEUCINE-RICH REPEAT-CONTAINING N-TERMINAL PLANT-TYPE DOMAIN-CONTAINING PROTEIN"/>
    <property type="match status" value="1"/>
</dbReference>
<dbReference type="InterPro" id="IPR025875">
    <property type="entry name" value="Leu-rich_rpt_4"/>
</dbReference>
<keyword evidence="5 13" id="KW-0812">Transmembrane</keyword>
<dbReference type="InterPro" id="IPR003591">
    <property type="entry name" value="Leu-rich_rpt_typical-subtyp"/>
</dbReference>
<evidence type="ECO:0000256" key="8">
    <source>
        <dbReference type="ARBA" id="ARBA00022989"/>
    </source>
</evidence>
<name>A0A6N2LEH8_SALVM</name>
<dbReference type="SUPFAM" id="SSF52047">
    <property type="entry name" value="RNI-like"/>
    <property type="match status" value="2"/>
</dbReference>
<feature type="region of interest" description="Disordered" evidence="12">
    <location>
        <begin position="987"/>
        <end position="1011"/>
    </location>
</feature>
<comment type="subcellular location">
    <subcellularLocation>
        <location evidence="1">Cell membrane</location>
        <topology evidence="1">Single-pass type I membrane protein</topology>
    </subcellularLocation>
</comment>
<feature type="domain" description="Leucine-rich repeat-containing N-terminal plant-type" evidence="15">
    <location>
        <begin position="42"/>
        <end position="88"/>
    </location>
</feature>
<keyword evidence="10" id="KW-0675">Receptor</keyword>
<keyword evidence="11" id="KW-0325">Glycoprotein</keyword>
<dbReference type="GO" id="GO:0005886">
    <property type="term" value="C:plasma membrane"/>
    <property type="evidence" value="ECO:0007669"/>
    <property type="project" value="UniProtKB-SubCell"/>
</dbReference>
<dbReference type="Pfam" id="PF13516">
    <property type="entry name" value="LRR_6"/>
    <property type="match status" value="1"/>
</dbReference>
<reference evidence="17" key="1">
    <citation type="submission" date="2019-03" db="EMBL/GenBank/DDBJ databases">
        <authorList>
            <person name="Mank J."/>
            <person name="Almeida P."/>
        </authorList>
    </citation>
    <scope>NUCLEOTIDE SEQUENCE</scope>
    <source>
        <strain evidence="17">78183</strain>
    </source>
</reference>
<evidence type="ECO:0000256" key="10">
    <source>
        <dbReference type="ARBA" id="ARBA00023170"/>
    </source>
</evidence>
<proteinExistence type="inferred from homology"/>
<keyword evidence="8 13" id="KW-1133">Transmembrane helix</keyword>
<evidence type="ECO:0000256" key="14">
    <source>
        <dbReference type="SAM" id="SignalP"/>
    </source>
</evidence>
<feature type="domain" description="Disease resistance R13L4/SHOC-2-like LRR" evidence="16">
    <location>
        <begin position="269"/>
        <end position="405"/>
    </location>
</feature>
<organism evidence="17">
    <name type="scientific">Salix viminalis</name>
    <name type="common">Common osier</name>
    <name type="synonym">Basket willow</name>
    <dbReference type="NCBI Taxonomy" id="40686"/>
    <lineage>
        <taxon>Eukaryota</taxon>
        <taxon>Viridiplantae</taxon>
        <taxon>Streptophyta</taxon>
        <taxon>Embryophyta</taxon>
        <taxon>Tracheophyta</taxon>
        <taxon>Spermatophyta</taxon>
        <taxon>Magnoliopsida</taxon>
        <taxon>eudicotyledons</taxon>
        <taxon>Gunneridae</taxon>
        <taxon>Pentapetalae</taxon>
        <taxon>rosids</taxon>
        <taxon>fabids</taxon>
        <taxon>Malpighiales</taxon>
        <taxon>Salicaceae</taxon>
        <taxon>Saliceae</taxon>
        <taxon>Salix</taxon>
    </lineage>
</organism>
<evidence type="ECO:0000256" key="11">
    <source>
        <dbReference type="ARBA" id="ARBA00023180"/>
    </source>
</evidence>
<dbReference type="InterPro" id="IPR013210">
    <property type="entry name" value="LRR_N_plant-typ"/>
</dbReference>
<dbReference type="SMART" id="SM00365">
    <property type="entry name" value="LRR_SD22"/>
    <property type="match status" value="9"/>
</dbReference>
<accession>A0A6N2LEH8</accession>
<dbReference type="SUPFAM" id="SSF52058">
    <property type="entry name" value="L domain-like"/>
    <property type="match status" value="1"/>
</dbReference>
<keyword evidence="7" id="KW-0677">Repeat</keyword>
<dbReference type="PANTHER" id="PTHR48061">
    <property type="entry name" value="LEUCINE-RICH REPEAT RECEPTOR PROTEIN KINASE EMS1-LIKE-RELATED"/>
    <property type="match status" value="1"/>
</dbReference>
<evidence type="ECO:0000259" key="16">
    <source>
        <dbReference type="Pfam" id="PF23598"/>
    </source>
</evidence>
<sequence length="1075" mass="118175">MGCLQWFAQSVPLILFLLHFNPAISSSLSSNISSSTQLCARDQSNYLLQFKESFLIDPSASFEYCENPKTDSWKEGTDCCSWDGVTCDSESGNVIGLDLACSMLYGSLHSNSTLFSLHHLRKLDLSYNDFNLSQISSRFGHFSNLTHLNLNFSGFTGLVPSQISQLSNLVSLDLSLNTKLTLEPIPFNKLVQNLTKLRELHLREVDMSLVAPSFLMNLSSPLSSLQLMDCGLQGEFPSEVPGLSNLQLLDLSGNIDLTGSFPPFNVSNALSYLDLSKTGISIHLELDPVNSLKSVKQLYLSQCNFASSNLPWLGNLTQLTVLDISYNQLSGQIPFSIGKLKHLQTLDLGFNNLTGPVPYYFEQLTELDSLDLSGNSYLKLDSSSFNKLVQNLTKLAELRLRWVNMSLVVPDSFKNLSSSFSTLSFGNCGLQGKLPANIFLLPNLEFLNLGGNVGLTGSFPSSNVSSALEELVLFDTKISVSIDNDFIDNLKSLTKLSLGNCNISRGSDIALLGNLTQLTELDLSFNNLSGHIPSSLANLVNLIVLDLRSNNFKGQIPDFLGSLAQLERIFLSDNQLLGPIPSQISGLPYLESLMLSGNLFTGTLPSFLFARPSLRYLDLHSNLLTGNLSEFQYNSFRLLDLSNNRLHGPIPSSVFNQENLIVLKLGSNNKLTGEISSSACKLTALQVFDLSNNSLSGFIPQCLGSFSNSLSVLHLGMNDLQGTILSGFSVGSNLRYLNLNGNELEGEIPPSIMNCTQLEVLDLGFNKIEGKFPYFLDKLQELKVLVLKSNKLHGFVKGPTTNYAFSKLRIFDISRNNFSGPLPTGYFNGLEAMKTLDKNRVYMKLSDISYDYSVQLTWKGLEIEFVKIGSTLASIDFSDNSFIGEIPGSIAELNALRQLNFSHNSLTGYIQPSLGNLANLESLDLSSNLLTGRIPVQLSDLTFLSVLNLSHNQLEGPIPTGKQFNTFNKNSFEGNLGLCGFQISKECNSGETRPPPPPSDSEEGDDSSPFGDGFGWKSAGMGYGCGFVFGVTVVYIVFRTRKPAWFVRMVEVDWNLKAKGRKKNARRNGARKPNR</sequence>
<evidence type="ECO:0000256" key="4">
    <source>
        <dbReference type="ARBA" id="ARBA00022614"/>
    </source>
</evidence>
<dbReference type="Gene3D" id="3.80.10.10">
    <property type="entry name" value="Ribonuclease Inhibitor"/>
    <property type="match status" value="6"/>
</dbReference>
<dbReference type="FunFam" id="3.80.10.10:FF:000041">
    <property type="entry name" value="LRR receptor-like serine/threonine-protein kinase ERECTA"/>
    <property type="match status" value="1"/>
</dbReference>
<dbReference type="Pfam" id="PF12799">
    <property type="entry name" value="LRR_4"/>
    <property type="match status" value="1"/>
</dbReference>
<protein>
    <submittedName>
        <fullName evidence="17">Uncharacterized protein</fullName>
    </submittedName>
</protein>
<dbReference type="SMART" id="SM00369">
    <property type="entry name" value="LRR_TYP"/>
    <property type="match status" value="11"/>
</dbReference>
<evidence type="ECO:0000256" key="2">
    <source>
        <dbReference type="ARBA" id="ARBA00009592"/>
    </source>
</evidence>
<dbReference type="FunFam" id="3.80.10.10:FF:000095">
    <property type="entry name" value="LRR receptor-like serine/threonine-protein kinase GSO1"/>
    <property type="match status" value="1"/>
</dbReference>
<keyword evidence="3" id="KW-1003">Cell membrane</keyword>
<dbReference type="InterPro" id="IPR001611">
    <property type="entry name" value="Leu-rich_rpt"/>
</dbReference>
<dbReference type="InterPro" id="IPR032675">
    <property type="entry name" value="LRR_dom_sf"/>
</dbReference>
<feature type="domain" description="Disease resistance R13L4/SHOC-2-like LRR" evidence="16">
    <location>
        <begin position="432"/>
        <end position="636"/>
    </location>
</feature>
<dbReference type="Pfam" id="PF23598">
    <property type="entry name" value="LRR_14"/>
    <property type="match status" value="2"/>
</dbReference>
<dbReference type="Pfam" id="PF00560">
    <property type="entry name" value="LRR_1"/>
    <property type="match status" value="5"/>
</dbReference>
<feature type="transmembrane region" description="Helical" evidence="13">
    <location>
        <begin position="1020"/>
        <end position="1038"/>
    </location>
</feature>
<dbReference type="AlphaFoldDB" id="A0A6N2LEH8"/>
<dbReference type="InterPro" id="IPR046956">
    <property type="entry name" value="RLP23-like"/>
</dbReference>
<evidence type="ECO:0000256" key="6">
    <source>
        <dbReference type="ARBA" id="ARBA00022729"/>
    </source>
</evidence>
<keyword evidence="6 14" id="KW-0732">Signal</keyword>
<dbReference type="Pfam" id="PF08263">
    <property type="entry name" value="LRRNT_2"/>
    <property type="match status" value="1"/>
</dbReference>
<evidence type="ECO:0000259" key="15">
    <source>
        <dbReference type="Pfam" id="PF08263"/>
    </source>
</evidence>
<evidence type="ECO:0000313" key="17">
    <source>
        <dbReference type="EMBL" id="VFU35752.1"/>
    </source>
</evidence>
<keyword evidence="4" id="KW-0433">Leucine-rich repeat</keyword>
<evidence type="ECO:0000256" key="12">
    <source>
        <dbReference type="SAM" id="MobiDB-lite"/>
    </source>
</evidence>
<gene>
    <name evidence="17" type="ORF">SVIM_LOCUS178215</name>
</gene>
<dbReference type="FunFam" id="3.80.10.10:FF:000111">
    <property type="entry name" value="LRR receptor-like serine/threonine-protein kinase ERECTA"/>
    <property type="match status" value="1"/>
</dbReference>
<feature type="signal peptide" evidence="14">
    <location>
        <begin position="1"/>
        <end position="25"/>
    </location>
</feature>
<evidence type="ECO:0000256" key="1">
    <source>
        <dbReference type="ARBA" id="ARBA00004251"/>
    </source>
</evidence>
<feature type="chain" id="PRO_5026929647" evidence="14">
    <location>
        <begin position="26"/>
        <end position="1075"/>
    </location>
</feature>
<keyword evidence="9 13" id="KW-0472">Membrane</keyword>
<dbReference type="InterPro" id="IPR055414">
    <property type="entry name" value="LRR_R13L4/SHOC2-like"/>
</dbReference>
<evidence type="ECO:0000256" key="9">
    <source>
        <dbReference type="ARBA" id="ARBA00023136"/>
    </source>
</evidence>
<dbReference type="EMBL" id="CAADRP010001112">
    <property type="protein sequence ID" value="VFU35752.1"/>
    <property type="molecule type" value="Genomic_DNA"/>
</dbReference>
<evidence type="ECO:0000256" key="13">
    <source>
        <dbReference type="SAM" id="Phobius"/>
    </source>
</evidence>
<dbReference type="FunFam" id="3.80.10.10:FF:000299">
    <property type="entry name" value="Piriformospora indica-insensitive protein 2"/>
    <property type="match status" value="1"/>
</dbReference>
<dbReference type="PRINTS" id="PR00019">
    <property type="entry name" value="LEURICHRPT"/>
</dbReference>
<evidence type="ECO:0000256" key="3">
    <source>
        <dbReference type="ARBA" id="ARBA00022475"/>
    </source>
</evidence>
<evidence type="ECO:0000256" key="5">
    <source>
        <dbReference type="ARBA" id="ARBA00022692"/>
    </source>
</evidence>
<comment type="similarity">
    <text evidence="2">Belongs to the RLP family.</text>
</comment>
<evidence type="ECO:0000256" key="7">
    <source>
        <dbReference type="ARBA" id="ARBA00022737"/>
    </source>
</evidence>